<evidence type="ECO:0000256" key="4">
    <source>
        <dbReference type="ARBA" id="ARBA00022475"/>
    </source>
</evidence>
<keyword evidence="12" id="KW-0966">Cell projection</keyword>
<dbReference type="STRING" id="1219065.VPR01S_06_00480"/>
<evidence type="ECO:0000256" key="18">
    <source>
        <dbReference type="ARBA" id="ARBA00043210"/>
    </source>
</evidence>
<dbReference type="EMBL" id="BATJ01000006">
    <property type="protein sequence ID" value="GAD67031.1"/>
    <property type="molecule type" value="Genomic_DNA"/>
</dbReference>
<keyword evidence="6" id="KW-0053">Apoptosis</keyword>
<evidence type="ECO:0000256" key="14">
    <source>
        <dbReference type="ARBA" id="ARBA00037002"/>
    </source>
</evidence>
<evidence type="ECO:0000256" key="2">
    <source>
        <dbReference type="ARBA" id="ARBA00004496"/>
    </source>
</evidence>
<evidence type="ECO:0000256" key="23">
    <source>
        <dbReference type="ARBA" id="ARBA00048180"/>
    </source>
</evidence>
<dbReference type="InterPro" id="IPR006683">
    <property type="entry name" value="Thioestr_dom"/>
</dbReference>
<evidence type="ECO:0000313" key="25">
    <source>
        <dbReference type="EMBL" id="GAD67031.1"/>
    </source>
</evidence>
<dbReference type="RefSeq" id="WP_021705006.1">
    <property type="nucleotide sequence ID" value="NZ_BATJ01000006.1"/>
</dbReference>
<dbReference type="CDD" id="cd03443">
    <property type="entry name" value="PaaI_thioesterase"/>
    <property type="match status" value="1"/>
</dbReference>
<evidence type="ECO:0000256" key="16">
    <source>
        <dbReference type="ARBA" id="ARBA00038848"/>
    </source>
</evidence>
<comment type="catalytic activity">
    <reaction evidence="19">
        <text>octanoyl-CoA + H2O = octanoate + CoA + H(+)</text>
        <dbReference type="Rhea" id="RHEA:30143"/>
        <dbReference type="ChEBI" id="CHEBI:15377"/>
        <dbReference type="ChEBI" id="CHEBI:15378"/>
        <dbReference type="ChEBI" id="CHEBI:25646"/>
        <dbReference type="ChEBI" id="CHEBI:57287"/>
        <dbReference type="ChEBI" id="CHEBI:57386"/>
    </reaction>
    <physiologicalReaction direction="left-to-right" evidence="19">
        <dbReference type="Rhea" id="RHEA:30144"/>
    </physiologicalReaction>
</comment>
<dbReference type="Proteomes" id="UP000016570">
    <property type="component" value="Unassembled WGS sequence"/>
</dbReference>
<comment type="catalytic activity">
    <reaction evidence="20">
        <text>hexadecanoyl-CoA + H2O = hexadecanoate + CoA + H(+)</text>
        <dbReference type="Rhea" id="RHEA:16645"/>
        <dbReference type="ChEBI" id="CHEBI:7896"/>
        <dbReference type="ChEBI" id="CHEBI:15377"/>
        <dbReference type="ChEBI" id="CHEBI:15378"/>
        <dbReference type="ChEBI" id="CHEBI:57287"/>
        <dbReference type="ChEBI" id="CHEBI:57379"/>
        <dbReference type="EC" id="3.1.2.2"/>
    </reaction>
    <physiologicalReaction direction="left-to-right" evidence="20">
        <dbReference type="Rhea" id="RHEA:16646"/>
    </physiologicalReaction>
</comment>
<comment type="catalytic activity">
    <reaction evidence="13">
        <text>(5Z,8Z,11Z,14Z)-eicosatetraenoyl-CoA + H2O = (5Z,8Z,11Z,14Z)-eicosatetraenoate + CoA + H(+)</text>
        <dbReference type="Rhea" id="RHEA:40151"/>
        <dbReference type="ChEBI" id="CHEBI:15377"/>
        <dbReference type="ChEBI" id="CHEBI:15378"/>
        <dbReference type="ChEBI" id="CHEBI:32395"/>
        <dbReference type="ChEBI" id="CHEBI:57287"/>
        <dbReference type="ChEBI" id="CHEBI:57368"/>
    </reaction>
    <physiologicalReaction direction="left-to-right" evidence="13">
        <dbReference type="Rhea" id="RHEA:40152"/>
    </physiologicalReaction>
</comment>
<evidence type="ECO:0000313" key="26">
    <source>
        <dbReference type="Proteomes" id="UP000016570"/>
    </source>
</evidence>
<feature type="domain" description="Thioesterase" evidence="24">
    <location>
        <begin position="57"/>
        <end position="139"/>
    </location>
</feature>
<evidence type="ECO:0000256" key="7">
    <source>
        <dbReference type="ARBA" id="ARBA00022801"/>
    </source>
</evidence>
<evidence type="ECO:0000256" key="19">
    <source>
        <dbReference type="ARBA" id="ARBA00047588"/>
    </source>
</evidence>
<proteinExistence type="inferred from homology"/>
<comment type="catalytic activity">
    <reaction evidence="22">
        <text>dodecanoyl-CoA + H2O = dodecanoate + CoA + H(+)</text>
        <dbReference type="Rhea" id="RHEA:30135"/>
        <dbReference type="ChEBI" id="CHEBI:15377"/>
        <dbReference type="ChEBI" id="CHEBI:15378"/>
        <dbReference type="ChEBI" id="CHEBI:18262"/>
        <dbReference type="ChEBI" id="CHEBI:57287"/>
        <dbReference type="ChEBI" id="CHEBI:57375"/>
    </reaction>
    <physiologicalReaction direction="left-to-right" evidence="22">
        <dbReference type="Rhea" id="RHEA:30136"/>
    </physiologicalReaction>
</comment>
<keyword evidence="26" id="KW-1185">Reference proteome</keyword>
<evidence type="ECO:0000256" key="13">
    <source>
        <dbReference type="ARBA" id="ARBA00035852"/>
    </source>
</evidence>
<comment type="catalytic activity">
    <reaction evidence="21">
        <text>decanoyl-CoA + H2O = decanoate + CoA + H(+)</text>
        <dbReference type="Rhea" id="RHEA:40059"/>
        <dbReference type="ChEBI" id="CHEBI:15377"/>
        <dbReference type="ChEBI" id="CHEBI:15378"/>
        <dbReference type="ChEBI" id="CHEBI:27689"/>
        <dbReference type="ChEBI" id="CHEBI:57287"/>
        <dbReference type="ChEBI" id="CHEBI:61430"/>
    </reaction>
    <physiologicalReaction direction="left-to-right" evidence="21">
        <dbReference type="Rhea" id="RHEA:40060"/>
    </physiologicalReaction>
</comment>
<evidence type="ECO:0000256" key="3">
    <source>
        <dbReference type="ARBA" id="ARBA00004632"/>
    </source>
</evidence>
<keyword evidence="10" id="KW-0443">Lipid metabolism</keyword>
<keyword evidence="7" id="KW-0378">Hydrolase</keyword>
<evidence type="ECO:0000256" key="15">
    <source>
        <dbReference type="ARBA" id="ARBA00038456"/>
    </source>
</evidence>
<evidence type="ECO:0000256" key="10">
    <source>
        <dbReference type="ARBA" id="ARBA00023098"/>
    </source>
</evidence>
<dbReference type="Pfam" id="PF03061">
    <property type="entry name" value="4HBT"/>
    <property type="match status" value="1"/>
</dbReference>
<keyword evidence="11" id="KW-0472">Membrane</keyword>
<keyword evidence="9" id="KW-0809">Transit peptide</keyword>
<dbReference type="AlphaFoldDB" id="U2ZH65"/>
<evidence type="ECO:0000256" key="22">
    <source>
        <dbReference type="ARBA" id="ARBA00048074"/>
    </source>
</evidence>
<dbReference type="eggNOG" id="COG2050">
    <property type="taxonomic scope" value="Bacteria"/>
</dbReference>
<organism evidence="25 26">
    <name type="scientific">Vibrio proteolyticus NBRC 13287</name>
    <dbReference type="NCBI Taxonomy" id="1219065"/>
    <lineage>
        <taxon>Bacteria</taxon>
        <taxon>Pseudomonadati</taxon>
        <taxon>Pseudomonadota</taxon>
        <taxon>Gammaproteobacteria</taxon>
        <taxon>Vibrionales</taxon>
        <taxon>Vibrionaceae</taxon>
        <taxon>Vibrio</taxon>
    </lineage>
</organism>
<evidence type="ECO:0000256" key="12">
    <source>
        <dbReference type="ARBA" id="ARBA00023273"/>
    </source>
</evidence>
<keyword evidence="4" id="KW-1003">Cell membrane</keyword>
<comment type="catalytic activity">
    <reaction evidence="23">
        <text>tetradecanoyl-CoA + H2O = tetradecanoate + CoA + H(+)</text>
        <dbReference type="Rhea" id="RHEA:40119"/>
        <dbReference type="ChEBI" id="CHEBI:15377"/>
        <dbReference type="ChEBI" id="CHEBI:15378"/>
        <dbReference type="ChEBI" id="CHEBI:30807"/>
        <dbReference type="ChEBI" id="CHEBI:57287"/>
        <dbReference type="ChEBI" id="CHEBI:57385"/>
    </reaction>
    <physiologicalReaction direction="left-to-right" evidence="23">
        <dbReference type="Rhea" id="RHEA:40120"/>
    </physiologicalReaction>
</comment>
<comment type="subcellular location">
    <subcellularLocation>
        <location evidence="3">Cell projection</location>
        <location evidence="3">Ruffle membrane</location>
    </subcellularLocation>
    <subcellularLocation>
        <location evidence="2">Cytoplasm</location>
    </subcellularLocation>
    <subcellularLocation>
        <location evidence="1">Membrane</location>
        <topology evidence="1">Peripheral membrane protein</topology>
    </subcellularLocation>
</comment>
<evidence type="ECO:0000256" key="8">
    <source>
        <dbReference type="ARBA" id="ARBA00022832"/>
    </source>
</evidence>
<comment type="catalytic activity">
    <reaction evidence="14">
        <text>(9Z)-octadecenoyl-CoA + H2O = (9Z)-octadecenoate + CoA + H(+)</text>
        <dbReference type="Rhea" id="RHEA:40139"/>
        <dbReference type="ChEBI" id="CHEBI:15377"/>
        <dbReference type="ChEBI" id="CHEBI:15378"/>
        <dbReference type="ChEBI" id="CHEBI:30823"/>
        <dbReference type="ChEBI" id="CHEBI:57287"/>
        <dbReference type="ChEBI" id="CHEBI:57387"/>
    </reaction>
    <physiologicalReaction direction="left-to-right" evidence="14">
        <dbReference type="Rhea" id="RHEA:40140"/>
    </physiologicalReaction>
</comment>
<protein>
    <recommendedName>
        <fullName evidence="17">Acyl-coenzyme A thioesterase THEM4</fullName>
        <ecNumber evidence="16">3.1.2.2</ecNumber>
    </recommendedName>
    <alternativeName>
        <fullName evidence="18">Thioesterase superfamily member 4</fullName>
    </alternativeName>
</protein>
<evidence type="ECO:0000256" key="21">
    <source>
        <dbReference type="ARBA" id="ARBA00047969"/>
    </source>
</evidence>
<evidence type="ECO:0000256" key="5">
    <source>
        <dbReference type="ARBA" id="ARBA00022490"/>
    </source>
</evidence>
<evidence type="ECO:0000256" key="1">
    <source>
        <dbReference type="ARBA" id="ARBA00004170"/>
    </source>
</evidence>
<dbReference type="GO" id="GO:0016790">
    <property type="term" value="F:thiolester hydrolase activity"/>
    <property type="evidence" value="ECO:0007669"/>
    <property type="project" value="UniProtKB-ARBA"/>
</dbReference>
<dbReference type="PANTHER" id="PTHR12418">
    <property type="entry name" value="ACYL-COENZYME A THIOESTERASE THEM4"/>
    <property type="match status" value="1"/>
</dbReference>
<sequence>MEQGNAFQDLVPNNHCFGCGPENPLGLQIKSHWVDENKSACRFVPSPHHCAGPVQFLNGGIISTIIDCHCICTAIAKGYQLQEREIGTGETIWYVTGKLDVTFLKPVRIEQEVELVAEIDEIKGSKMTLTCQLYSAGELCCSSQVVAIQVPNSWLNNMTG</sequence>
<dbReference type="InterPro" id="IPR052365">
    <property type="entry name" value="THEM4/THEM5_acyl-CoA_thioest"/>
</dbReference>
<dbReference type="GO" id="GO:0016020">
    <property type="term" value="C:membrane"/>
    <property type="evidence" value="ECO:0007669"/>
    <property type="project" value="UniProtKB-SubCell"/>
</dbReference>
<dbReference type="Gene3D" id="3.10.129.10">
    <property type="entry name" value="Hotdog Thioesterase"/>
    <property type="match status" value="1"/>
</dbReference>
<comment type="similarity">
    <text evidence="15">Belongs to the THEM4/THEM5 thioesterase family.</text>
</comment>
<name>U2ZH65_VIBPR</name>
<evidence type="ECO:0000256" key="11">
    <source>
        <dbReference type="ARBA" id="ARBA00023136"/>
    </source>
</evidence>
<comment type="caution">
    <text evidence="25">The sequence shown here is derived from an EMBL/GenBank/DDBJ whole genome shotgun (WGS) entry which is preliminary data.</text>
</comment>
<evidence type="ECO:0000256" key="9">
    <source>
        <dbReference type="ARBA" id="ARBA00022946"/>
    </source>
</evidence>
<keyword evidence="8" id="KW-0276">Fatty acid metabolism</keyword>
<evidence type="ECO:0000256" key="6">
    <source>
        <dbReference type="ARBA" id="ARBA00022703"/>
    </source>
</evidence>
<evidence type="ECO:0000259" key="24">
    <source>
        <dbReference type="Pfam" id="PF03061"/>
    </source>
</evidence>
<dbReference type="PANTHER" id="PTHR12418:SF19">
    <property type="entry name" value="ACYL-COENZYME A THIOESTERASE THEM4"/>
    <property type="match status" value="1"/>
</dbReference>
<evidence type="ECO:0000256" key="17">
    <source>
        <dbReference type="ARBA" id="ARBA00040123"/>
    </source>
</evidence>
<dbReference type="EC" id="3.1.2.2" evidence="16"/>
<keyword evidence="5" id="KW-0963">Cytoplasm</keyword>
<gene>
    <name evidence="25" type="ORF">VPR01S_06_00480</name>
</gene>
<dbReference type="SUPFAM" id="SSF54637">
    <property type="entry name" value="Thioesterase/thiol ester dehydrase-isomerase"/>
    <property type="match status" value="1"/>
</dbReference>
<dbReference type="GO" id="GO:0006631">
    <property type="term" value="P:fatty acid metabolic process"/>
    <property type="evidence" value="ECO:0007669"/>
    <property type="project" value="UniProtKB-KW"/>
</dbReference>
<reference evidence="25 26" key="1">
    <citation type="submission" date="2013-09" db="EMBL/GenBank/DDBJ databases">
        <title>Whole genome shotgun sequence of Vibrio proteolyticus NBRC 13287.</title>
        <authorList>
            <person name="Isaki S."/>
            <person name="Hosoyama A."/>
            <person name="Numata M."/>
            <person name="Hashimoto M."/>
            <person name="Hosoyama Y."/>
            <person name="Tsuchikane K."/>
            <person name="Noguchi M."/>
            <person name="Hirakata S."/>
            <person name="Ichikawa N."/>
            <person name="Ohji S."/>
            <person name="Yamazoe A."/>
            <person name="Fujita N."/>
        </authorList>
    </citation>
    <scope>NUCLEOTIDE SEQUENCE [LARGE SCALE GENOMIC DNA]</scope>
    <source>
        <strain evidence="25 26">NBRC 13287</strain>
    </source>
</reference>
<evidence type="ECO:0000256" key="20">
    <source>
        <dbReference type="ARBA" id="ARBA00047734"/>
    </source>
</evidence>
<dbReference type="GO" id="GO:0005737">
    <property type="term" value="C:cytoplasm"/>
    <property type="evidence" value="ECO:0007669"/>
    <property type="project" value="UniProtKB-SubCell"/>
</dbReference>
<accession>U2ZH65</accession>
<dbReference type="InterPro" id="IPR029069">
    <property type="entry name" value="HotDog_dom_sf"/>
</dbReference>